<dbReference type="EMBL" id="LNNH01000010">
    <property type="protein sequence ID" value="KWW21969.1"/>
    <property type="molecule type" value="Genomic_DNA"/>
</dbReference>
<dbReference type="Proteomes" id="UP000064189">
    <property type="component" value="Unassembled WGS sequence"/>
</dbReference>
<dbReference type="CDD" id="cd08566">
    <property type="entry name" value="GDPD_AtGDE_like"/>
    <property type="match status" value="1"/>
</dbReference>
<sequence>MLKLKKLFLLGFIASALMPVQEAGAKASKPIAVQEHKSFEQIHAELLNHGKNAPLMTLAHRGQWREYPENSLAAVNEAIKDGTDIVEIDVQLTADGVPVLMHDTTVDRTTNGKGKVSDFTLAQIKKLRLKEGLGGKTAALTKHKIPTLEEVMLVAKDRAIVNLDKGWEIRDEMYKVLVKTDTVDHGLFKGSPNVEEAAKFMEKDPEILYMHIILDNNVNSIGTFPGRQPVAYEIVFADLADPQIQPEKLKQIKKSSRVLANVMWNGLAAKYTDEASLRDVNMGWKAVTKLGVNMIQTDNIEAIDYWRHGGNMRHWQYDTGNRTVRVQAEEHLGGGQGTGYFDQDANRCNTADQDSLDVCEIDGAIAVSHNMEGEWAKYEVNIKKSGTYKISGRVSAAATPAGAITLDWAGKTSGETELKNTTHKRAFQLQNLEYRYLKKGTHLFTVKVTSPGSYNLDYIQFNLQD</sequence>
<dbReference type="GO" id="GO:0005886">
    <property type="term" value="C:plasma membrane"/>
    <property type="evidence" value="ECO:0007669"/>
    <property type="project" value="TreeGrafter"/>
</dbReference>
<dbReference type="CDD" id="cd04080">
    <property type="entry name" value="CBM6_cellulase-like"/>
    <property type="match status" value="1"/>
</dbReference>
<name>A0A109N1W1_9BACI</name>
<evidence type="ECO:0000259" key="4">
    <source>
        <dbReference type="PROSITE" id="PS51704"/>
    </source>
</evidence>
<protein>
    <recommendedName>
        <fullName evidence="7">Glycerophosphodiester phosphodiesterase</fullName>
    </recommendedName>
</protein>
<dbReference type="GO" id="GO:0030246">
    <property type="term" value="F:carbohydrate binding"/>
    <property type="evidence" value="ECO:0007669"/>
    <property type="project" value="InterPro"/>
</dbReference>
<dbReference type="Gene3D" id="2.60.120.260">
    <property type="entry name" value="Galactose-binding domain-like"/>
    <property type="match status" value="1"/>
</dbReference>
<dbReference type="SUPFAM" id="SSF51695">
    <property type="entry name" value="PLC-like phosphodiesterases"/>
    <property type="match status" value="1"/>
</dbReference>
<dbReference type="GO" id="GO:0006580">
    <property type="term" value="P:ethanolamine metabolic process"/>
    <property type="evidence" value="ECO:0007669"/>
    <property type="project" value="TreeGrafter"/>
</dbReference>
<dbReference type="Pfam" id="PF03009">
    <property type="entry name" value="GDPD"/>
    <property type="match status" value="1"/>
</dbReference>
<evidence type="ECO:0000256" key="1">
    <source>
        <dbReference type="ARBA" id="ARBA00022729"/>
    </source>
</evidence>
<feature type="domain" description="GP-PDE" evidence="4">
    <location>
        <begin position="55"/>
        <end position="307"/>
    </location>
</feature>
<evidence type="ECO:0008006" key="7">
    <source>
        <dbReference type="Google" id="ProtNLM"/>
    </source>
</evidence>
<dbReference type="PROSITE" id="PS51704">
    <property type="entry name" value="GP_PDE"/>
    <property type="match status" value="1"/>
</dbReference>
<dbReference type="Gene3D" id="3.20.20.190">
    <property type="entry name" value="Phosphatidylinositol (PI) phosphodiesterase"/>
    <property type="match status" value="1"/>
</dbReference>
<dbReference type="GO" id="GO:0070291">
    <property type="term" value="P:N-acylethanolamine metabolic process"/>
    <property type="evidence" value="ECO:0007669"/>
    <property type="project" value="TreeGrafter"/>
</dbReference>
<dbReference type="RefSeq" id="WP_061140969.1">
    <property type="nucleotide sequence ID" value="NZ_LNNH01000010.1"/>
</dbReference>
<dbReference type="InterPro" id="IPR017946">
    <property type="entry name" value="PLC-like_Pdiesterase_TIM-brl"/>
</dbReference>
<feature type="domain" description="CBM6" evidence="3">
    <location>
        <begin position="324"/>
        <end position="462"/>
    </location>
</feature>
<dbReference type="PROSITE" id="PS51175">
    <property type="entry name" value="CBM6"/>
    <property type="match status" value="1"/>
</dbReference>
<dbReference type="InterPro" id="IPR005084">
    <property type="entry name" value="CBM6"/>
</dbReference>
<dbReference type="Pfam" id="PF03422">
    <property type="entry name" value="CBM_6"/>
    <property type="match status" value="1"/>
</dbReference>
<feature type="signal peptide" evidence="2">
    <location>
        <begin position="1"/>
        <end position="22"/>
    </location>
</feature>
<evidence type="ECO:0000256" key="2">
    <source>
        <dbReference type="SAM" id="SignalP"/>
    </source>
</evidence>
<proteinExistence type="predicted"/>
<evidence type="ECO:0000259" key="3">
    <source>
        <dbReference type="PROSITE" id="PS51175"/>
    </source>
</evidence>
<keyword evidence="6" id="KW-1185">Reference proteome</keyword>
<dbReference type="InterPro" id="IPR006584">
    <property type="entry name" value="Cellulose-bd_IV"/>
</dbReference>
<dbReference type="GO" id="GO:0008889">
    <property type="term" value="F:glycerophosphodiester phosphodiesterase activity"/>
    <property type="evidence" value="ECO:0007669"/>
    <property type="project" value="TreeGrafter"/>
</dbReference>
<dbReference type="PANTHER" id="PTHR46320">
    <property type="entry name" value="GLYCEROPHOSPHODIESTER PHOSPHODIESTERASE 1"/>
    <property type="match status" value="1"/>
</dbReference>
<gene>
    <name evidence="5" type="ORF">AS888_05690</name>
</gene>
<accession>A0A109N1W1</accession>
<dbReference type="InterPro" id="IPR008979">
    <property type="entry name" value="Galactose-bd-like_sf"/>
</dbReference>
<dbReference type="PANTHER" id="PTHR46320:SF1">
    <property type="entry name" value="GLYCEROPHOSPHODIESTER PHOSPHODIESTERASE 1"/>
    <property type="match status" value="1"/>
</dbReference>
<dbReference type="SUPFAM" id="SSF49785">
    <property type="entry name" value="Galactose-binding domain-like"/>
    <property type="match status" value="1"/>
</dbReference>
<dbReference type="SMART" id="SM00606">
    <property type="entry name" value="CBD_IV"/>
    <property type="match status" value="1"/>
</dbReference>
<dbReference type="Pfam" id="PF16387">
    <property type="entry name" value="DUF4996"/>
    <property type="match status" value="1"/>
</dbReference>
<organism evidence="5 6">
    <name type="scientific">Peribacillus simplex</name>
    <dbReference type="NCBI Taxonomy" id="1478"/>
    <lineage>
        <taxon>Bacteria</taxon>
        <taxon>Bacillati</taxon>
        <taxon>Bacillota</taxon>
        <taxon>Bacilli</taxon>
        <taxon>Bacillales</taxon>
        <taxon>Bacillaceae</taxon>
        <taxon>Peribacillus</taxon>
    </lineage>
</organism>
<dbReference type="InterPro" id="IPR030395">
    <property type="entry name" value="GP_PDE_dom"/>
</dbReference>
<dbReference type="InterPro" id="IPR032160">
    <property type="entry name" value="DUF4996"/>
</dbReference>
<feature type="chain" id="PRO_5038465254" description="Glycerophosphodiester phosphodiesterase" evidence="2">
    <location>
        <begin position="23"/>
        <end position="465"/>
    </location>
</feature>
<evidence type="ECO:0000313" key="5">
    <source>
        <dbReference type="EMBL" id="KWW21969.1"/>
    </source>
</evidence>
<evidence type="ECO:0000313" key="6">
    <source>
        <dbReference type="Proteomes" id="UP000064189"/>
    </source>
</evidence>
<dbReference type="AlphaFoldDB" id="A0A109N1W1"/>
<comment type="caution">
    <text evidence="5">The sequence shown here is derived from an EMBL/GenBank/DDBJ whole genome shotgun (WGS) entry which is preliminary data.</text>
</comment>
<keyword evidence="1 2" id="KW-0732">Signal</keyword>
<dbReference type="GO" id="GO:0006644">
    <property type="term" value="P:phospholipid metabolic process"/>
    <property type="evidence" value="ECO:0007669"/>
    <property type="project" value="TreeGrafter"/>
</dbReference>
<reference evidence="5 6" key="1">
    <citation type="submission" date="2015-11" db="EMBL/GenBank/DDBJ databases">
        <title>Genome Sequence of Bacillus simplex strain VanAntwerpen2.</title>
        <authorList>
            <person name="Couger M.B."/>
        </authorList>
    </citation>
    <scope>NUCLEOTIDE SEQUENCE [LARGE SCALE GENOMIC DNA]</scope>
    <source>
        <strain evidence="5 6">VanAntwerpen02</strain>
    </source>
</reference>